<feature type="non-terminal residue" evidence="1">
    <location>
        <position position="49"/>
    </location>
</feature>
<organism evidence="1 2">
    <name type="scientific">Vreelandella maris</name>
    <dbReference type="NCBI Taxonomy" id="2729617"/>
    <lineage>
        <taxon>Bacteria</taxon>
        <taxon>Pseudomonadati</taxon>
        <taxon>Pseudomonadota</taxon>
        <taxon>Gammaproteobacteria</taxon>
        <taxon>Oceanospirillales</taxon>
        <taxon>Halomonadaceae</taxon>
        <taxon>Vreelandella</taxon>
    </lineage>
</organism>
<protein>
    <submittedName>
        <fullName evidence="1">IS5/IS1182 family transposase</fullName>
    </submittedName>
</protein>
<sequence length="49" mass="5992">MKQISFAQAEHQNNKKVTRRERFLGQMLRIYFLQQWYALVDEALEDAIY</sequence>
<dbReference type="Proteomes" id="UP000589984">
    <property type="component" value="Unassembled WGS sequence"/>
</dbReference>
<evidence type="ECO:0000313" key="1">
    <source>
        <dbReference type="EMBL" id="NVF16663.1"/>
    </source>
</evidence>
<dbReference type="EMBL" id="JABWCV010000064">
    <property type="protein sequence ID" value="NVF16663.1"/>
    <property type="molecule type" value="Genomic_DNA"/>
</dbReference>
<keyword evidence="2" id="KW-1185">Reference proteome</keyword>
<reference evidence="1 2" key="1">
    <citation type="submission" date="2020-06" db="EMBL/GenBank/DDBJ databases">
        <title>Halomonas sp. QX-1 draft genome sequence.</title>
        <authorList>
            <person name="Qiu X."/>
        </authorList>
    </citation>
    <scope>NUCLEOTIDE SEQUENCE [LARGE SCALE GENOMIC DNA]</scope>
    <source>
        <strain evidence="1 2">QX-1</strain>
    </source>
</reference>
<gene>
    <name evidence="1" type="ORF">HUO07_21370</name>
</gene>
<comment type="caution">
    <text evidence="1">The sequence shown here is derived from an EMBL/GenBank/DDBJ whole genome shotgun (WGS) entry which is preliminary data.</text>
</comment>
<name>A0A7Y6VAI1_9GAMM</name>
<evidence type="ECO:0000313" key="2">
    <source>
        <dbReference type="Proteomes" id="UP000589984"/>
    </source>
</evidence>
<proteinExistence type="predicted"/>
<dbReference type="AlphaFoldDB" id="A0A7Y6VAI1"/>
<accession>A0A7Y6VAI1</accession>